<comment type="caution">
    <text evidence="1">The sequence shown here is derived from an EMBL/GenBank/DDBJ whole genome shotgun (WGS) entry which is preliminary data.</text>
</comment>
<keyword evidence="2" id="KW-1185">Reference proteome</keyword>
<reference evidence="1" key="2">
    <citation type="journal article" date="2019" name="Genome Biol. Evol.">
        <title>Day and night: Metabolic profiles and evolutionary relationships of six axenic non-marine cyanobacteria.</title>
        <authorList>
            <person name="Will S.E."/>
            <person name="Henke P."/>
            <person name="Boedeker C."/>
            <person name="Huang S."/>
            <person name="Brinkmann H."/>
            <person name="Rohde M."/>
            <person name="Jarek M."/>
            <person name="Friedl T."/>
            <person name="Seufert S."/>
            <person name="Schumacher M."/>
            <person name="Overmann J."/>
            <person name="Neumann-Schaal M."/>
            <person name="Petersen J."/>
        </authorList>
    </citation>
    <scope>NUCLEOTIDE SEQUENCE [LARGE SCALE GENOMIC DNA]</scope>
    <source>
        <strain evidence="1">PCC 7102</strain>
    </source>
</reference>
<protein>
    <submittedName>
        <fullName evidence="1">Uncharacterized protein</fullName>
    </submittedName>
</protein>
<evidence type="ECO:0000313" key="1">
    <source>
        <dbReference type="EMBL" id="RUS92364.1"/>
    </source>
</evidence>
<organism evidence="1 2">
    <name type="scientific">Dulcicalothrix desertica PCC 7102</name>
    <dbReference type="NCBI Taxonomy" id="232991"/>
    <lineage>
        <taxon>Bacteria</taxon>
        <taxon>Bacillati</taxon>
        <taxon>Cyanobacteriota</taxon>
        <taxon>Cyanophyceae</taxon>
        <taxon>Nostocales</taxon>
        <taxon>Calotrichaceae</taxon>
        <taxon>Dulcicalothrix</taxon>
    </lineage>
</organism>
<proteinExistence type="predicted"/>
<name>A0A3S1CH28_9CYAN</name>
<dbReference type="RefSeq" id="WP_127087820.1">
    <property type="nucleotide sequence ID" value="NZ_RSCL01000082.1"/>
</dbReference>
<sequence length="63" mass="7138">MRVYDYNQNNIKALLIDFKGGYGASGIFKVPSVKGIIEMTASCDCEVDRKDVVDYLKVTEFIR</sequence>
<gene>
    <name evidence="1" type="ORF">DSM106972_099380</name>
</gene>
<dbReference type="AlphaFoldDB" id="A0A3S1CH28"/>
<dbReference type="Proteomes" id="UP000271624">
    <property type="component" value="Unassembled WGS sequence"/>
</dbReference>
<evidence type="ECO:0000313" key="2">
    <source>
        <dbReference type="Proteomes" id="UP000271624"/>
    </source>
</evidence>
<accession>A0A3S1CH28</accession>
<reference evidence="1" key="1">
    <citation type="submission" date="2018-12" db="EMBL/GenBank/DDBJ databases">
        <authorList>
            <person name="Will S."/>
            <person name="Neumann-Schaal M."/>
            <person name="Henke P."/>
        </authorList>
    </citation>
    <scope>NUCLEOTIDE SEQUENCE</scope>
    <source>
        <strain evidence="1">PCC 7102</strain>
    </source>
</reference>
<dbReference type="EMBL" id="RSCL01000082">
    <property type="protein sequence ID" value="RUS92364.1"/>
    <property type="molecule type" value="Genomic_DNA"/>
</dbReference>